<organism evidence="14 15">
    <name type="scientific">Ephemerocybe angulata</name>
    <dbReference type="NCBI Taxonomy" id="980116"/>
    <lineage>
        <taxon>Eukaryota</taxon>
        <taxon>Fungi</taxon>
        <taxon>Dikarya</taxon>
        <taxon>Basidiomycota</taxon>
        <taxon>Agaricomycotina</taxon>
        <taxon>Agaricomycetes</taxon>
        <taxon>Agaricomycetidae</taxon>
        <taxon>Agaricales</taxon>
        <taxon>Agaricineae</taxon>
        <taxon>Psathyrellaceae</taxon>
        <taxon>Ephemerocybe</taxon>
    </lineage>
</organism>
<keyword evidence="6" id="KW-0689">Ribosomal protein</keyword>
<name>A0A8H5ETK1_9AGAR</name>
<proteinExistence type="inferred from homology"/>
<protein>
    <recommendedName>
        <fullName evidence="13">Small ribosomal subunit protein uS7 domain-containing protein</fullName>
    </recommendedName>
</protein>
<dbReference type="InterPro" id="IPR002401">
    <property type="entry name" value="Cyt_P450_E_grp-I"/>
</dbReference>
<dbReference type="GO" id="GO:0005506">
    <property type="term" value="F:iron ion binding"/>
    <property type="evidence" value="ECO:0007669"/>
    <property type="project" value="InterPro"/>
</dbReference>
<dbReference type="PROSITE" id="PS00086">
    <property type="entry name" value="CYTOCHROME_P450"/>
    <property type="match status" value="1"/>
</dbReference>
<dbReference type="SUPFAM" id="SSF47973">
    <property type="entry name" value="Ribosomal protein S7"/>
    <property type="match status" value="1"/>
</dbReference>
<dbReference type="CDD" id="cd11062">
    <property type="entry name" value="CYP58-like"/>
    <property type="match status" value="1"/>
</dbReference>
<dbReference type="PANTHER" id="PTHR24305:SF157">
    <property type="entry name" value="N-ACETYLTRYPTOPHAN 6-HYDROXYLASE IVOC-RELATED"/>
    <property type="match status" value="1"/>
</dbReference>
<keyword evidence="11" id="KW-0503">Monooxygenase</keyword>
<dbReference type="PRINTS" id="PR00463">
    <property type="entry name" value="EP450I"/>
</dbReference>
<dbReference type="AlphaFoldDB" id="A0A8H5ETK1"/>
<feature type="domain" description="Small ribosomal subunit protein uS7" evidence="13">
    <location>
        <begin position="86"/>
        <end position="216"/>
    </location>
</feature>
<comment type="cofactor">
    <cofactor evidence="1 10">
        <name>heme</name>
        <dbReference type="ChEBI" id="CHEBI:30413"/>
    </cofactor>
</comment>
<sequence>MLSLWRPAARRVASQCTRRTLSTTPSRRLFSDKEHNDALNVFAAPPPTGQSSSPSTPTTARVDGGITTEALAAKSSHAVFEVPPDRDPLLHYMTNLIMKHGQYSRASKIVSEMLLHIHTLTRSPPMPIVREAIFKVSPAVRVSTMKMGARVVVTPVSLSERQRTGQGIRWLLEASNNKPGTALQERLAKEIVAVVKGESGALEKKLQMHRSAMVARAIAVSVILHPCDAESGRPILESLAQKSEVSLHAGFMCVAMEVVTTYCFSQTSNAFSYPAFEYPLTIAIQQVNYTCCIVRYFPFLLHAFLALPSWLVGVLSPTMLALPTFRGTLDRQVTEILEDPSVLEQTEHEIIYHHLLNPESGAVPLGKTALQEEAAILVGAGTETVGNACAMAAFHVLANEDIRRRLKEELEGVWPDSEADMPLERLEKLPYLTGVIYEGLRLSHGLVTPLPRIAVDDCEINGVQVPKNTVISMSQTIVHYNPDVFPEPRVFKPERWLGKDSSDLAGHIVAFSKGQRSCLGINLAWAELYLILGNLFRKANLVLVDGSSRELKWKALLTPRYDNAIRVLRWSILKG</sequence>
<dbReference type="InterPro" id="IPR036396">
    <property type="entry name" value="Cyt_P450_sf"/>
</dbReference>
<feature type="compositionally biased region" description="Low complexity" evidence="12">
    <location>
        <begin position="49"/>
        <end position="59"/>
    </location>
</feature>
<feature type="region of interest" description="Disordered" evidence="12">
    <location>
        <begin position="42"/>
        <end position="61"/>
    </location>
</feature>
<evidence type="ECO:0000256" key="10">
    <source>
        <dbReference type="PIRSR" id="PIRSR602401-1"/>
    </source>
</evidence>
<evidence type="ECO:0000256" key="9">
    <source>
        <dbReference type="ARBA" id="ARBA00023274"/>
    </source>
</evidence>
<dbReference type="GO" id="GO:0016705">
    <property type="term" value="F:oxidoreductase activity, acting on paired donors, with incorporation or reduction of molecular oxygen"/>
    <property type="evidence" value="ECO:0007669"/>
    <property type="project" value="InterPro"/>
</dbReference>
<keyword evidence="10 11" id="KW-0349">Heme</keyword>
<evidence type="ECO:0000256" key="3">
    <source>
        <dbReference type="ARBA" id="ARBA00007151"/>
    </source>
</evidence>
<evidence type="ECO:0000256" key="4">
    <source>
        <dbReference type="ARBA" id="ARBA00010617"/>
    </source>
</evidence>
<dbReference type="Proteomes" id="UP000541558">
    <property type="component" value="Unassembled WGS sequence"/>
</dbReference>
<dbReference type="Gene3D" id="1.10.455.10">
    <property type="entry name" value="Ribosomal protein S7 domain"/>
    <property type="match status" value="1"/>
</dbReference>
<dbReference type="Pfam" id="PF00177">
    <property type="entry name" value="Ribosomal_S7"/>
    <property type="match status" value="1"/>
</dbReference>
<evidence type="ECO:0000313" key="14">
    <source>
        <dbReference type="EMBL" id="KAF5311518.1"/>
    </source>
</evidence>
<dbReference type="InterPro" id="IPR047988">
    <property type="entry name" value="Ribosomal_uS7m_fungi"/>
</dbReference>
<dbReference type="PANTHER" id="PTHR24305">
    <property type="entry name" value="CYTOCHROME P450"/>
    <property type="match status" value="1"/>
</dbReference>
<dbReference type="SUPFAM" id="SSF48264">
    <property type="entry name" value="Cytochrome P450"/>
    <property type="match status" value="1"/>
</dbReference>
<dbReference type="InterPro" id="IPR050121">
    <property type="entry name" value="Cytochrome_P450_monoxygenase"/>
</dbReference>
<comment type="similarity">
    <text evidence="4 11">Belongs to the cytochrome P450 family.</text>
</comment>
<dbReference type="EMBL" id="JAACJK010000226">
    <property type="protein sequence ID" value="KAF5311518.1"/>
    <property type="molecule type" value="Genomic_DNA"/>
</dbReference>
<comment type="similarity">
    <text evidence="3">Belongs to the universal ribosomal protein uS7 family.</text>
</comment>
<dbReference type="InterPro" id="IPR001128">
    <property type="entry name" value="Cyt_P450"/>
</dbReference>
<dbReference type="GO" id="GO:0020037">
    <property type="term" value="F:heme binding"/>
    <property type="evidence" value="ECO:0007669"/>
    <property type="project" value="InterPro"/>
</dbReference>
<accession>A0A8H5ETK1</accession>
<evidence type="ECO:0000256" key="12">
    <source>
        <dbReference type="SAM" id="MobiDB-lite"/>
    </source>
</evidence>
<evidence type="ECO:0000256" key="7">
    <source>
        <dbReference type="ARBA" id="ARBA00023002"/>
    </source>
</evidence>
<dbReference type="Pfam" id="PF00067">
    <property type="entry name" value="p450"/>
    <property type="match status" value="1"/>
</dbReference>
<evidence type="ECO:0000256" key="2">
    <source>
        <dbReference type="ARBA" id="ARBA00005179"/>
    </source>
</evidence>
<dbReference type="GO" id="GO:0004497">
    <property type="term" value="F:monooxygenase activity"/>
    <property type="evidence" value="ECO:0007669"/>
    <property type="project" value="UniProtKB-KW"/>
</dbReference>
<dbReference type="CDD" id="cd14868">
    <property type="entry name" value="uS7_Mitochondria_Fungi"/>
    <property type="match status" value="1"/>
</dbReference>
<dbReference type="Gene3D" id="1.10.630.10">
    <property type="entry name" value="Cytochrome P450"/>
    <property type="match status" value="1"/>
</dbReference>
<keyword evidence="5 10" id="KW-0479">Metal-binding</keyword>
<keyword evidence="8 10" id="KW-0408">Iron</keyword>
<dbReference type="OrthoDB" id="9972728at2759"/>
<feature type="binding site" description="axial binding residue" evidence="10">
    <location>
        <position position="518"/>
    </location>
    <ligand>
        <name>heme</name>
        <dbReference type="ChEBI" id="CHEBI:30413"/>
    </ligand>
    <ligandPart>
        <name>Fe</name>
        <dbReference type="ChEBI" id="CHEBI:18248"/>
    </ligandPart>
</feature>
<dbReference type="GO" id="GO:0005840">
    <property type="term" value="C:ribosome"/>
    <property type="evidence" value="ECO:0007669"/>
    <property type="project" value="UniProtKB-KW"/>
</dbReference>
<comment type="pathway">
    <text evidence="2">Secondary metabolite biosynthesis.</text>
</comment>
<evidence type="ECO:0000313" key="15">
    <source>
        <dbReference type="Proteomes" id="UP000541558"/>
    </source>
</evidence>
<gene>
    <name evidence="14" type="ORF">D9611_011616</name>
</gene>
<comment type="caution">
    <text evidence="14">The sequence shown here is derived from an EMBL/GenBank/DDBJ whole genome shotgun (WGS) entry which is preliminary data.</text>
</comment>
<evidence type="ECO:0000256" key="1">
    <source>
        <dbReference type="ARBA" id="ARBA00001971"/>
    </source>
</evidence>
<evidence type="ECO:0000256" key="5">
    <source>
        <dbReference type="ARBA" id="ARBA00022723"/>
    </source>
</evidence>
<dbReference type="InterPro" id="IPR036823">
    <property type="entry name" value="Ribosomal_uS7_dom_sf"/>
</dbReference>
<dbReference type="InterPro" id="IPR017972">
    <property type="entry name" value="Cyt_P450_CS"/>
</dbReference>
<reference evidence="14 15" key="1">
    <citation type="journal article" date="2020" name="ISME J.">
        <title>Uncovering the hidden diversity of litter-decomposition mechanisms in mushroom-forming fungi.</title>
        <authorList>
            <person name="Floudas D."/>
            <person name="Bentzer J."/>
            <person name="Ahren D."/>
            <person name="Johansson T."/>
            <person name="Persson P."/>
            <person name="Tunlid A."/>
        </authorList>
    </citation>
    <scope>NUCLEOTIDE SEQUENCE [LARGE SCALE GENOMIC DNA]</scope>
    <source>
        <strain evidence="14 15">CBS 175.51</strain>
    </source>
</reference>
<evidence type="ECO:0000256" key="8">
    <source>
        <dbReference type="ARBA" id="ARBA00023004"/>
    </source>
</evidence>
<keyword evidence="7 11" id="KW-0560">Oxidoreductase</keyword>
<keyword evidence="9" id="KW-0687">Ribonucleoprotein</keyword>
<evidence type="ECO:0000256" key="11">
    <source>
        <dbReference type="RuleBase" id="RU000461"/>
    </source>
</evidence>
<evidence type="ECO:0000259" key="13">
    <source>
        <dbReference type="Pfam" id="PF00177"/>
    </source>
</evidence>
<dbReference type="InterPro" id="IPR023798">
    <property type="entry name" value="Ribosomal_uS7_dom"/>
</dbReference>
<keyword evidence="15" id="KW-1185">Reference proteome</keyword>
<evidence type="ECO:0000256" key="6">
    <source>
        <dbReference type="ARBA" id="ARBA00022980"/>
    </source>
</evidence>
<dbReference type="GO" id="GO:1990904">
    <property type="term" value="C:ribonucleoprotein complex"/>
    <property type="evidence" value="ECO:0007669"/>
    <property type="project" value="UniProtKB-KW"/>
</dbReference>